<protein>
    <submittedName>
        <fullName evidence="1">Uncharacterized protein</fullName>
    </submittedName>
</protein>
<accession>U1MVH0</accession>
<name>U1MVH0_9MICO</name>
<proteinExistence type="predicted"/>
<gene>
    <name evidence="1" type="ORF">L332_09340</name>
</gene>
<organism evidence="1 2">
    <name type="scientific">Agrococcus pavilionensis RW1</name>
    <dbReference type="NCBI Taxonomy" id="1330458"/>
    <lineage>
        <taxon>Bacteria</taxon>
        <taxon>Bacillati</taxon>
        <taxon>Actinomycetota</taxon>
        <taxon>Actinomycetes</taxon>
        <taxon>Micrococcales</taxon>
        <taxon>Microbacteriaceae</taxon>
        <taxon>Agrococcus</taxon>
    </lineage>
</organism>
<evidence type="ECO:0000313" key="1">
    <source>
        <dbReference type="EMBL" id="ERG64650.1"/>
    </source>
</evidence>
<keyword evidence="2" id="KW-1185">Reference proteome</keyword>
<comment type="caution">
    <text evidence="1">The sequence shown here is derived from an EMBL/GenBank/DDBJ whole genome shotgun (WGS) entry which is preliminary data.</text>
</comment>
<dbReference type="Proteomes" id="UP000016462">
    <property type="component" value="Unassembled WGS sequence"/>
</dbReference>
<dbReference type="RefSeq" id="WP_021010182.1">
    <property type="nucleotide sequence ID" value="NZ_ASHR01000017.1"/>
</dbReference>
<reference evidence="1 2" key="1">
    <citation type="journal article" date="2013" name="Genome Announc.">
        <title>First draft genome sequence from a member of the genus agrococcus, isolated from modern microbialites.</title>
        <authorList>
            <person name="White R.A.III."/>
            <person name="Grassa C.J."/>
            <person name="Suttle C.A."/>
        </authorList>
    </citation>
    <scope>NUCLEOTIDE SEQUENCE [LARGE SCALE GENOMIC DNA]</scope>
    <source>
        <strain evidence="1 2">RW1</strain>
    </source>
</reference>
<sequence>MLRLDPHLAVFRSAPDRVTVGGQQPVAELPADDATLRGLALLTRGVVRRELEHVLGDEPAAALLEALAPALDPLPPAVPTLVRGRIPFALELHRALDRAGHRAGHSAGDDPLVLPVSPWRLPHRERDRLVESGTAHLPVTVGDAWVQIGPFVPAGAGCVECAVDDAVLVPAHLAPVPSAIAAAQAVATVLGALRRLGDDELPAGWGARVRQRDGAVSALRRARRACRHRSPRGIATAA</sequence>
<dbReference type="AlphaFoldDB" id="U1MVH0"/>
<evidence type="ECO:0000313" key="2">
    <source>
        <dbReference type="Proteomes" id="UP000016462"/>
    </source>
</evidence>
<dbReference type="OrthoDB" id="5114500at2"/>
<dbReference type="EMBL" id="ASHR01000017">
    <property type="protein sequence ID" value="ERG64650.1"/>
    <property type="molecule type" value="Genomic_DNA"/>
</dbReference>